<dbReference type="Pfam" id="PF03838">
    <property type="entry name" value="RecU"/>
    <property type="match status" value="1"/>
</dbReference>
<keyword evidence="8 13" id="KW-0460">Magnesium</keyword>
<dbReference type="KEGG" id="sauk:SAI3T3_1010460"/>
<dbReference type="GO" id="GO:0006310">
    <property type="term" value="P:DNA recombination"/>
    <property type="evidence" value="ECO:0007669"/>
    <property type="project" value="UniProtKB-UniRule"/>
</dbReference>
<dbReference type="NCBIfam" id="NF002581">
    <property type="entry name" value="PRK02234.1-2"/>
    <property type="match status" value="1"/>
</dbReference>
<evidence type="ECO:0000256" key="14">
    <source>
        <dbReference type="NCBIfam" id="TIGR00648"/>
    </source>
</evidence>
<comment type="function">
    <text evidence="13">Endonuclease that resolves Holliday junction intermediates in genetic recombination. Cleaves mobile four-strand junctions by introducing symmetrical nicks in paired strands. Promotes annealing of linear ssDNA with homologous dsDNA. Required for DNA repair, homologous recombination and chromosome segregation.</text>
</comment>
<dbReference type="KEGG" id="sauw:SAI5S5_1010420"/>
<evidence type="ECO:0000256" key="1">
    <source>
        <dbReference type="ARBA" id="ARBA00004496"/>
    </source>
</evidence>
<keyword evidence="7 13" id="KW-0378">Hydrolase</keyword>
<dbReference type="EMBL" id="HE579071">
    <property type="protein sequence ID" value="CCJ22793.1"/>
    <property type="molecule type" value="Genomic_DNA"/>
</dbReference>
<dbReference type="NCBIfam" id="TIGR00648">
    <property type="entry name" value="recU"/>
    <property type="match status" value="1"/>
</dbReference>
<evidence type="ECO:0000256" key="11">
    <source>
        <dbReference type="ARBA" id="ARBA00023447"/>
    </source>
</evidence>
<dbReference type="GO" id="GO:0005737">
    <property type="term" value="C:cytoplasm"/>
    <property type="evidence" value="ECO:0007669"/>
    <property type="project" value="UniProtKB-SubCell"/>
</dbReference>
<name>A0A7U7EYI7_STAAU</name>
<dbReference type="KEGG" id="saut:SAI1T1_2010450"/>
<dbReference type="InterPro" id="IPR011335">
    <property type="entry name" value="Restrct_endonuc-II-like"/>
</dbReference>
<dbReference type="HAMAP" id="MF_00130">
    <property type="entry name" value="RecU"/>
    <property type="match status" value="1"/>
</dbReference>
<comment type="cofactor">
    <cofactor evidence="13">
        <name>Mg(2+)</name>
        <dbReference type="ChEBI" id="CHEBI:18420"/>
    </cofactor>
    <text evidence="13">Binds 1 Mg(2+) ion per subunit.</text>
</comment>
<gene>
    <name evidence="13" type="primary">recU</name>
    <name evidence="15" type="ORF">SAI7S6_1010470</name>
</gene>
<reference evidence="15 16" key="1">
    <citation type="journal article" date="2012" name="PLoS ONE">
        <title>Short term evolution of a highly transmissible methicillin-resistant Staphylococcus aureus clone (ST228) in a tertiary care hospital.</title>
        <authorList>
            <person name="Vogel V."/>
            <person name="Falquet L."/>
            <person name="Calderon-Copete S.P."/>
            <person name="Basset P."/>
            <person name="Blanc D.S."/>
        </authorList>
    </citation>
    <scope>NUCLEOTIDE SEQUENCE [LARGE SCALE GENOMIC DNA]</scope>
    <source>
        <strain evidence="16">ST228/18412</strain>
    </source>
</reference>
<feature type="binding site" evidence="13">
    <location>
        <position position="133"/>
    </location>
    <ligand>
        <name>Mg(2+)</name>
        <dbReference type="ChEBI" id="CHEBI:18420"/>
    </ligand>
</feature>
<feature type="site" description="Transition state stabilizer" evidence="13">
    <location>
        <position position="135"/>
    </location>
</feature>
<dbReference type="KEGG" id="sauq:SAI4T8_1010460"/>
<keyword evidence="5 13" id="KW-0255">Endonuclease</keyword>
<evidence type="ECO:0000256" key="6">
    <source>
        <dbReference type="ARBA" id="ARBA00022763"/>
    </source>
</evidence>
<evidence type="ECO:0000313" key="15">
    <source>
        <dbReference type="EMBL" id="CCJ22793.1"/>
    </source>
</evidence>
<dbReference type="KEGG" id="sauj:SAI2T2_1010470"/>
<comment type="similarity">
    <text evidence="11 13">Belongs to the RecU family.</text>
</comment>
<dbReference type="InterPro" id="IPR011856">
    <property type="entry name" value="tRNA_endonuc-like_dom_sf"/>
</dbReference>
<dbReference type="GO" id="GO:0006281">
    <property type="term" value="P:DNA repair"/>
    <property type="evidence" value="ECO:0007669"/>
    <property type="project" value="UniProtKB-UniRule"/>
</dbReference>
<dbReference type="NCBIfam" id="NF002583">
    <property type="entry name" value="PRK02234.1-4"/>
    <property type="match status" value="1"/>
</dbReference>
<dbReference type="GO" id="GO:0003676">
    <property type="term" value="F:nucleic acid binding"/>
    <property type="evidence" value="ECO:0007669"/>
    <property type="project" value="InterPro"/>
</dbReference>
<feature type="binding site" evidence="13">
    <location>
        <position position="120"/>
    </location>
    <ligand>
        <name>Mg(2+)</name>
        <dbReference type="ChEBI" id="CHEBI:18420"/>
    </ligand>
</feature>
<evidence type="ECO:0000256" key="8">
    <source>
        <dbReference type="ARBA" id="ARBA00022842"/>
    </source>
</evidence>
<dbReference type="GO" id="GO:0008821">
    <property type="term" value="F:crossover junction DNA endonuclease activity"/>
    <property type="evidence" value="ECO:0007669"/>
    <property type="project" value="UniProtKB-EC"/>
</dbReference>
<evidence type="ECO:0000256" key="4">
    <source>
        <dbReference type="ARBA" id="ARBA00022723"/>
    </source>
</evidence>
<sequence length="239" mass="28247">MYCVFRIYTNLSLVFHYNVVYNKQQTCVVKFMNYPNGKPYRKNSAIDGGKKTAAFSNIEYGGRGMSLEKDIEHSNTFYLKSDIAVIHKKPTPVQIVNVNYPKRSKAVINEAYFRTPSTTDYNGVYQGYYIDFEAKETKNKTSFPLNNIHDHQVEHMKNAYQQKGIVFLMIRFKTLDEVYLLPYSKFEVFWKRYKDNIKKSITVDEIRKNGYHIPYQYQPRLDYLKAVDKLILDESEDRV</sequence>
<evidence type="ECO:0000256" key="10">
    <source>
        <dbReference type="ARBA" id="ARBA00023204"/>
    </source>
</evidence>
<feature type="binding site" evidence="13">
    <location>
        <position position="152"/>
    </location>
    <ligand>
        <name>Mg(2+)</name>
        <dbReference type="ChEBI" id="CHEBI:18420"/>
    </ligand>
</feature>
<evidence type="ECO:0000256" key="7">
    <source>
        <dbReference type="ARBA" id="ARBA00022801"/>
    </source>
</evidence>
<evidence type="ECO:0000313" key="16">
    <source>
        <dbReference type="Proteomes" id="UP000032744"/>
    </source>
</evidence>
<dbReference type="CDD" id="cd22354">
    <property type="entry name" value="RecU-like"/>
    <property type="match status" value="1"/>
</dbReference>
<dbReference type="KEGG" id="sauv:SAI7S6_1010470"/>
<evidence type="ECO:0000256" key="13">
    <source>
        <dbReference type="HAMAP-Rule" id="MF_00130"/>
    </source>
</evidence>
<evidence type="ECO:0000256" key="2">
    <source>
        <dbReference type="ARBA" id="ARBA00022490"/>
    </source>
</evidence>
<evidence type="ECO:0000256" key="5">
    <source>
        <dbReference type="ARBA" id="ARBA00022759"/>
    </source>
</evidence>
<keyword evidence="2 13" id="KW-0963">Cytoplasm</keyword>
<dbReference type="AlphaFoldDB" id="A0A7U7EYI7"/>
<dbReference type="NCBIfam" id="NF002584">
    <property type="entry name" value="PRK02234.1-5"/>
    <property type="match status" value="1"/>
</dbReference>
<dbReference type="KEGG" id="sauy:SAI8T7_1010460"/>
<dbReference type="KEGG" id="saux:SAI6T6_1010430"/>
<proteinExistence type="inferred from homology"/>
<keyword evidence="9 13" id="KW-0233">DNA recombination</keyword>
<comment type="catalytic activity">
    <reaction evidence="13">
        <text>Endonucleolytic cleavage at a junction such as a reciprocal single-stranded crossover between two homologous DNA duplexes (Holliday junction).</text>
        <dbReference type="EC" id="3.1.21.10"/>
    </reaction>
</comment>
<keyword evidence="10 13" id="KW-0234">DNA repair</keyword>
<dbReference type="GO" id="GO:0007059">
    <property type="term" value="P:chromosome segregation"/>
    <property type="evidence" value="ECO:0007669"/>
    <property type="project" value="UniProtKB-UniRule"/>
</dbReference>
<keyword evidence="3 13" id="KW-0540">Nuclease</keyword>
<dbReference type="SUPFAM" id="SSF52980">
    <property type="entry name" value="Restriction endonuclease-like"/>
    <property type="match status" value="1"/>
</dbReference>
<dbReference type="GO" id="GO:0000287">
    <property type="term" value="F:magnesium ion binding"/>
    <property type="evidence" value="ECO:0007669"/>
    <property type="project" value="UniProtKB-UniRule"/>
</dbReference>
<protein>
    <recommendedName>
        <fullName evidence="12 13">Holliday junction resolvase RecU</fullName>
        <ecNumber evidence="13 14">3.1.21.10</ecNumber>
    </recommendedName>
    <alternativeName>
        <fullName evidence="13">Recombination protein U homolog</fullName>
    </alternativeName>
</protein>
<evidence type="ECO:0000256" key="3">
    <source>
        <dbReference type="ARBA" id="ARBA00022722"/>
    </source>
</evidence>
<evidence type="ECO:0000256" key="12">
    <source>
        <dbReference type="ARBA" id="ARBA00029523"/>
    </source>
</evidence>
<evidence type="ECO:0000256" key="9">
    <source>
        <dbReference type="ARBA" id="ARBA00023172"/>
    </source>
</evidence>
<keyword evidence="6 13" id="KW-0227">DNA damage</keyword>
<feature type="binding site" evidence="13">
    <location>
        <position position="118"/>
    </location>
    <ligand>
        <name>Mg(2+)</name>
        <dbReference type="ChEBI" id="CHEBI:18420"/>
    </ligand>
</feature>
<dbReference type="InterPro" id="IPR004612">
    <property type="entry name" value="Resolv_RecU"/>
</dbReference>
<dbReference type="Proteomes" id="UP000032744">
    <property type="component" value="Chromosome"/>
</dbReference>
<keyword evidence="4 13" id="KW-0479">Metal-binding</keyword>
<organism evidence="15 16">
    <name type="scientific">Staphylococcus aureus subsp. aureus ST228</name>
    <dbReference type="NCBI Taxonomy" id="1074919"/>
    <lineage>
        <taxon>Bacteria</taxon>
        <taxon>Bacillati</taxon>
        <taxon>Bacillota</taxon>
        <taxon>Bacilli</taxon>
        <taxon>Bacillales</taxon>
        <taxon>Staphylococcaceae</taxon>
        <taxon>Staphylococcus</taxon>
    </lineage>
</organism>
<dbReference type="EC" id="3.1.21.10" evidence="13 14"/>
<dbReference type="Gene3D" id="3.40.1350.10">
    <property type="match status" value="1"/>
</dbReference>
<comment type="subcellular location">
    <subcellularLocation>
        <location evidence="1 13">Cytoplasm</location>
    </subcellularLocation>
</comment>
<accession>A0A7U7EYI7</accession>